<name>T1HX75_RHOPR</name>
<dbReference type="CDD" id="cd09240">
    <property type="entry name" value="BRO1_Alix"/>
    <property type="match status" value="1"/>
</dbReference>
<evidence type="ECO:0000313" key="2">
    <source>
        <dbReference type="Proteomes" id="UP000015103"/>
    </source>
</evidence>
<dbReference type="InterPro" id="IPR025304">
    <property type="entry name" value="ALIX_V_dom"/>
</dbReference>
<accession>T1HX75</accession>
<dbReference type="FunCoup" id="T1HX75">
    <property type="interactions" value="1598"/>
</dbReference>
<dbReference type="PANTHER" id="PTHR23030:SF39">
    <property type="entry name" value="PROGRAMMED CELL DEATH 6-INTERACTING PROTEIN"/>
    <property type="match status" value="1"/>
</dbReference>
<dbReference type="AlphaFoldDB" id="T1HX75"/>
<dbReference type="InterPro" id="IPR004328">
    <property type="entry name" value="BRO1_dom"/>
</dbReference>
<dbReference type="PANTHER" id="PTHR23030">
    <property type="entry name" value="PCD6 INTERACTING PROTEIN-RELATED"/>
    <property type="match status" value="1"/>
</dbReference>
<dbReference type="VEuPathDB" id="VectorBase:RPRC008645"/>
<organism evidence="1 2">
    <name type="scientific">Rhodnius prolixus</name>
    <name type="common">Triatomid bug</name>
    <dbReference type="NCBI Taxonomy" id="13249"/>
    <lineage>
        <taxon>Eukaryota</taxon>
        <taxon>Metazoa</taxon>
        <taxon>Ecdysozoa</taxon>
        <taxon>Arthropoda</taxon>
        <taxon>Hexapoda</taxon>
        <taxon>Insecta</taxon>
        <taxon>Pterygota</taxon>
        <taxon>Neoptera</taxon>
        <taxon>Paraneoptera</taxon>
        <taxon>Hemiptera</taxon>
        <taxon>Heteroptera</taxon>
        <taxon>Panheteroptera</taxon>
        <taxon>Cimicomorpha</taxon>
        <taxon>Reduviidae</taxon>
        <taxon>Triatominae</taxon>
        <taxon>Rhodnius</taxon>
    </lineage>
</organism>
<dbReference type="Gene3D" id="1.20.120.560">
    <property type="entry name" value="alix/aip1 in complex with the ypdl late domain"/>
    <property type="match status" value="1"/>
</dbReference>
<dbReference type="SMART" id="SM01041">
    <property type="entry name" value="BRO1"/>
    <property type="match status" value="1"/>
</dbReference>
<dbReference type="EnsemblMetazoa" id="RPRC008645-RA">
    <property type="protein sequence ID" value="RPRC008645-PA"/>
    <property type="gene ID" value="RPRC008645"/>
</dbReference>
<dbReference type="eggNOG" id="KOG2220">
    <property type="taxonomic scope" value="Eukaryota"/>
</dbReference>
<evidence type="ECO:0000313" key="1">
    <source>
        <dbReference type="EnsemblMetazoa" id="RPRC008645-PA"/>
    </source>
</evidence>
<dbReference type="EMBL" id="ACPB03011000">
    <property type="status" value="NOT_ANNOTATED_CDS"/>
    <property type="molecule type" value="Genomic_DNA"/>
</dbReference>
<dbReference type="CDD" id="cd09235">
    <property type="entry name" value="V_Alix"/>
    <property type="match status" value="1"/>
</dbReference>
<dbReference type="HOGENOM" id="CLU_007181_2_0_1"/>
<dbReference type="FunFam" id="1.25.40.280:FF:000001">
    <property type="entry name" value="programmed cell death 6-interacting protein-like isoform X1"/>
    <property type="match status" value="1"/>
</dbReference>
<dbReference type="InParanoid" id="T1HX75"/>
<dbReference type="InterPro" id="IPR038499">
    <property type="entry name" value="BRO1_sf"/>
</dbReference>
<dbReference type="Gene3D" id="1.20.140.50">
    <property type="entry name" value="alix/aip1 like domains"/>
    <property type="match status" value="1"/>
</dbReference>
<keyword evidence="2" id="KW-1185">Reference proteome</keyword>
<dbReference type="OMA" id="VSHAEEM"/>
<protein>
    <submittedName>
        <fullName evidence="1">BRO1 domain-containing protein</fullName>
    </submittedName>
</protein>
<dbReference type="STRING" id="13249.T1HX75"/>
<dbReference type="GO" id="GO:0000281">
    <property type="term" value="P:mitotic cytokinesis"/>
    <property type="evidence" value="ECO:0007669"/>
    <property type="project" value="TreeGrafter"/>
</dbReference>
<dbReference type="Pfam" id="PF03097">
    <property type="entry name" value="BRO1"/>
    <property type="match status" value="1"/>
</dbReference>
<proteinExistence type="predicted"/>
<dbReference type="Pfam" id="PF13949">
    <property type="entry name" value="ALIX_LYPXL_bnd"/>
    <property type="match status" value="1"/>
</dbReference>
<sequence>MAEVVALPLKKPSDVDVVKPLVNLITSTFSTADNPEDYSSQIQEFSKLRNHAIWKAFEKYESSLEVIYRYYDQLHALEAKIPPTDVQIPFKWKDAFNKGSLFGGRVSLTISSLSYERVCILYNIAALQSAVAANQSLETNEGLKLAAKLFQQSAGILLHLKNTVIGAIQVEPTPDLNPETLHALSSFMLAQAQEVFVYKAMFDRMKEAVTAKLCIQCSEFYAEAMMMLQKDSVRQIIDKDWIPLVAGKQAAFIGLAQYFQSVVCKGNKEIGEEIARLQTAIELLKSGQQRSSRTHLFQDYLTKAERALADANKDNDFIYHDRIPDSKHLPVIQKAALAKPLPIPEHFSSNFSDLFAGLVPMPVHQALAAYEVRKAELVNREINELRVATQFLNGVLASLNLPAALEDTSGEVVPQSLVEKSVAVSSMGGLSKLDSMISELPELLQRNTDILNEAERMLNEEEASDKQLKEQFKEKWNRTPSAKLTETFKSNISKYREIINTAINADKIIREKFEAHKRGMNLLSGGVEYMKASLPHPGSGGNQDTDASRLLRGLMEEVETLKAERDTIEGELKSATTDMKEKFLMSLADQGSINEAALSTEALGRSYGTLQQQVKESLSRQQTLLARIQDANNEMIQQRSGTDGSSRQERDVALKELAAAHDAFVELQRHLSEGAKFYNDLTSVLVAFQNKVSDFCFARKTEKEELMKDLTQDLSRGLVINYYLLKINMSFLDSAKKEPPARPPPPQFTPAGSMESTASLPYPLQQPQIMPMPYAQPPIAPYPQYTACALPTGYNPYATIAGYPHHPATSHQQQQQQHHPYAAYPQQQYTVYPTYPGYQNYPHKPVP</sequence>
<dbReference type="Gene3D" id="1.25.40.280">
    <property type="entry name" value="alix/aip1 like domains"/>
    <property type="match status" value="1"/>
</dbReference>
<dbReference type="Proteomes" id="UP000015103">
    <property type="component" value="Unassembled WGS sequence"/>
</dbReference>
<dbReference type="PROSITE" id="PS51180">
    <property type="entry name" value="BRO1"/>
    <property type="match status" value="1"/>
</dbReference>
<reference evidence="1" key="1">
    <citation type="submission" date="2015-05" db="UniProtKB">
        <authorList>
            <consortium name="EnsemblMetazoa"/>
        </authorList>
    </citation>
    <scope>IDENTIFICATION</scope>
</reference>
<dbReference type="GO" id="GO:0005768">
    <property type="term" value="C:endosome"/>
    <property type="evidence" value="ECO:0007669"/>
    <property type="project" value="TreeGrafter"/>
</dbReference>